<dbReference type="Gene3D" id="2.60.40.2390">
    <property type="match status" value="1"/>
</dbReference>
<protein>
    <recommendedName>
        <fullName evidence="1">DUF3859 domain-containing protein</fullName>
    </recommendedName>
</protein>
<feature type="domain" description="DUF3859" evidence="1">
    <location>
        <begin position="4"/>
        <end position="126"/>
    </location>
</feature>
<evidence type="ECO:0000259" key="1">
    <source>
        <dbReference type="Pfam" id="PF12975"/>
    </source>
</evidence>
<accession>A0A518HQ82</accession>
<organism evidence="2 3">
    <name type="scientific">Stieleria neptunia</name>
    <dbReference type="NCBI Taxonomy" id="2527979"/>
    <lineage>
        <taxon>Bacteria</taxon>
        <taxon>Pseudomonadati</taxon>
        <taxon>Planctomycetota</taxon>
        <taxon>Planctomycetia</taxon>
        <taxon>Pirellulales</taxon>
        <taxon>Pirellulaceae</taxon>
        <taxon>Stieleria</taxon>
    </lineage>
</organism>
<evidence type="ECO:0000313" key="2">
    <source>
        <dbReference type="EMBL" id="QDV42995.1"/>
    </source>
</evidence>
<dbReference type="OrthoDB" id="9789349at2"/>
<dbReference type="Pfam" id="PF12975">
    <property type="entry name" value="DUF3859"/>
    <property type="match status" value="1"/>
</dbReference>
<dbReference type="InterPro" id="IPR024331">
    <property type="entry name" value="DUF3859"/>
</dbReference>
<keyword evidence="3" id="KW-1185">Reference proteome</keyword>
<dbReference type="RefSeq" id="WP_145386778.1">
    <property type="nucleotide sequence ID" value="NZ_CP037423.1"/>
</dbReference>
<dbReference type="EMBL" id="CP037423">
    <property type="protein sequence ID" value="QDV42995.1"/>
    <property type="molecule type" value="Genomic_DNA"/>
</dbReference>
<dbReference type="Proteomes" id="UP000319004">
    <property type="component" value="Chromosome"/>
</dbReference>
<evidence type="ECO:0000313" key="3">
    <source>
        <dbReference type="Proteomes" id="UP000319004"/>
    </source>
</evidence>
<dbReference type="AlphaFoldDB" id="A0A518HQ82"/>
<dbReference type="KEGG" id="snep:Enr13x_28470"/>
<sequence>MAKQKPEVSVRTYGLYSKWDSGSKELPAFLESTTRIPAEVDVEFGLVINVTGGKNLQLHYCIDHPGIRDADGKRRPAFEDVVYIKTNDWDFYLGDTVWEPIDDKIGTWRMTLTLQGQLVADQSFEVYRPAKHQRTARPLRHQYRLVWIPRL</sequence>
<reference evidence="2 3" key="1">
    <citation type="submission" date="2019-03" db="EMBL/GenBank/DDBJ databases">
        <title>Deep-cultivation of Planctomycetes and their phenomic and genomic characterization uncovers novel biology.</title>
        <authorList>
            <person name="Wiegand S."/>
            <person name="Jogler M."/>
            <person name="Boedeker C."/>
            <person name="Pinto D."/>
            <person name="Vollmers J."/>
            <person name="Rivas-Marin E."/>
            <person name="Kohn T."/>
            <person name="Peeters S.H."/>
            <person name="Heuer A."/>
            <person name="Rast P."/>
            <person name="Oberbeckmann S."/>
            <person name="Bunk B."/>
            <person name="Jeske O."/>
            <person name="Meyerdierks A."/>
            <person name="Storesund J.E."/>
            <person name="Kallscheuer N."/>
            <person name="Luecker S."/>
            <person name="Lage O.M."/>
            <person name="Pohl T."/>
            <person name="Merkel B.J."/>
            <person name="Hornburger P."/>
            <person name="Mueller R.-W."/>
            <person name="Bruemmer F."/>
            <person name="Labrenz M."/>
            <person name="Spormann A.M."/>
            <person name="Op den Camp H."/>
            <person name="Overmann J."/>
            <person name="Amann R."/>
            <person name="Jetten M.S.M."/>
            <person name="Mascher T."/>
            <person name="Medema M.H."/>
            <person name="Devos D.P."/>
            <person name="Kaster A.-K."/>
            <person name="Ovreas L."/>
            <person name="Rohde M."/>
            <person name="Galperin M.Y."/>
            <person name="Jogler C."/>
        </authorList>
    </citation>
    <scope>NUCLEOTIDE SEQUENCE [LARGE SCALE GENOMIC DNA]</scope>
    <source>
        <strain evidence="2 3">Enr13</strain>
    </source>
</reference>
<name>A0A518HQ82_9BACT</name>
<gene>
    <name evidence="2" type="ORF">Enr13x_28470</name>
</gene>
<proteinExistence type="predicted"/>